<accession>A0AAN8X7T2</accession>
<organism evidence="1 2">
    <name type="scientific">Halocaridina rubra</name>
    <name type="common">Hawaiian red shrimp</name>
    <dbReference type="NCBI Taxonomy" id="373956"/>
    <lineage>
        <taxon>Eukaryota</taxon>
        <taxon>Metazoa</taxon>
        <taxon>Ecdysozoa</taxon>
        <taxon>Arthropoda</taxon>
        <taxon>Crustacea</taxon>
        <taxon>Multicrustacea</taxon>
        <taxon>Malacostraca</taxon>
        <taxon>Eumalacostraca</taxon>
        <taxon>Eucarida</taxon>
        <taxon>Decapoda</taxon>
        <taxon>Pleocyemata</taxon>
        <taxon>Caridea</taxon>
        <taxon>Atyoidea</taxon>
        <taxon>Atyidae</taxon>
        <taxon>Halocaridina</taxon>
    </lineage>
</organism>
<evidence type="ECO:0000313" key="2">
    <source>
        <dbReference type="Proteomes" id="UP001381693"/>
    </source>
</evidence>
<dbReference type="EMBL" id="JAXCGZ010007550">
    <property type="protein sequence ID" value="KAK7079302.1"/>
    <property type="molecule type" value="Genomic_DNA"/>
</dbReference>
<proteinExistence type="predicted"/>
<gene>
    <name evidence="1" type="ORF">SK128_006463</name>
</gene>
<keyword evidence="2" id="KW-1185">Reference proteome</keyword>
<reference evidence="1 2" key="1">
    <citation type="submission" date="2023-11" db="EMBL/GenBank/DDBJ databases">
        <title>Halocaridina rubra genome assembly.</title>
        <authorList>
            <person name="Smith C."/>
        </authorList>
    </citation>
    <scope>NUCLEOTIDE SEQUENCE [LARGE SCALE GENOMIC DNA]</scope>
    <source>
        <strain evidence="1">EP-1</strain>
        <tissue evidence="1">Whole</tissue>
    </source>
</reference>
<comment type="caution">
    <text evidence="1">The sequence shown here is derived from an EMBL/GenBank/DDBJ whole genome shotgun (WGS) entry which is preliminary data.</text>
</comment>
<name>A0AAN8X7T2_HALRR</name>
<dbReference type="Proteomes" id="UP001381693">
    <property type="component" value="Unassembled WGS sequence"/>
</dbReference>
<evidence type="ECO:0000313" key="1">
    <source>
        <dbReference type="EMBL" id="KAK7079302.1"/>
    </source>
</evidence>
<protein>
    <submittedName>
        <fullName evidence="1">Uncharacterized protein</fullName>
    </submittedName>
</protein>
<sequence length="91" mass="10091">MYSRGFFPITTKPTRVTENSASLIDHIWTTNLEVNITGASPNPPLWCPTTAVPAGKQLKLSVLDGNRSYDLVNAKPARYHCSIEFLFAKLP</sequence>
<dbReference type="AlphaFoldDB" id="A0AAN8X7T2"/>
<feature type="non-terminal residue" evidence="1">
    <location>
        <position position="91"/>
    </location>
</feature>